<dbReference type="AlphaFoldDB" id="A0A1H0HLT9"/>
<dbReference type="RefSeq" id="WP_090180735.1">
    <property type="nucleotide sequence ID" value="NZ_LT629705.1"/>
</dbReference>
<reference evidence="1 2" key="1">
    <citation type="submission" date="2016-10" db="EMBL/GenBank/DDBJ databases">
        <authorList>
            <person name="de Groot N.N."/>
        </authorList>
    </citation>
    <scope>NUCLEOTIDE SEQUENCE [LARGE SCALE GENOMIC DNA]</scope>
    <source>
        <strain evidence="1 2">CECT 7543</strain>
    </source>
</reference>
<protein>
    <submittedName>
        <fullName evidence="1">Uncharacterized protein</fullName>
    </submittedName>
</protein>
<gene>
    <name evidence="1" type="ORF">SAMN04489798_2307</name>
</gene>
<organism evidence="1 2">
    <name type="scientific">Pseudomonas arsenicoxydans</name>
    <dbReference type="NCBI Taxonomy" id="702115"/>
    <lineage>
        <taxon>Bacteria</taxon>
        <taxon>Pseudomonadati</taxon>
        <taxon>Pseudomonadota</taxon>
        <taxon>Gammaproteobacteria</taxon>
        <taxon>Pseudomonadales</taxon>
        <taxon>Pseudomonadaceae</taxon>
        <taxon>Pseudomonas</taxon>
    </lineage>
</organism>
<evidence type="ECO:0000313" key="2">
    <source>
        <dbReference type="Proteomes" id="UP000198827"/>
    </source>
</evidence>
<accession>A0A1H0HLT9</accession>
<evidence type="ECO:0000313" key="1">
    <source>
        <dbReference type="EMBL" id="SDO20145.1"/>
    </source>
</evidence>
<dbReference type="Proteomes" id="UP000198827">
    <property type="component" value="Chromosome I"/>
</dbReference>
<proteinExistence type="predicted"/>
<sequence length="61" mass="6601">MDNITGSNPLILEAHAARDKLALKGGNEQLVAKFDDLLSKSCLHSAEAAKLRNLIIRAEQS</sequence>
<dbReference type="EMBL" id="LT629705">
    <property type="protein sequence ID" value="SDO20145.1"/>
    <property type="molecule type" value="Genomic_DNA"/>
</dbReference>
<name>A0A1H0HLT9_9PSED</name>